<name>A0A9P6PTC3_9FUNG</name>
<evidence type="ECO:0000313" key="3">
    <source>
        <dbReference type="EMBL" id="KAG0253659.1"/>
    </source>
</evidence>
<dbReference type="PANTHER" id="PTHR36182">
    <property type="entry name" value="PROTEIN, PUTATIVE (AFU_ORTHOLOGUE AFUA_6G10930)-RELATED"/>
    <property type="match status" value="1"/>
</dbReference>
<dbReference type="Gene3D" id="2.70.50.70">
    <property type="match status" value="1"/>
</dbReference>
<evidence type="ECO:0000256" key="1">
    <source>
        <dbReference type="SAM" id="MobiDB-lite"/>
    </source>
</evidence>
<protein>
    <recommendedName>
        <fullName evidence="5">Endoglucanase</fullName>
    </recommendedName>
</protein>
<evidence type="ECO:0000313" key="4">
    <source>
        <dbReference type="Proteomes" id="UP000726737"/>
    </source>
</evidence>
<sequence>MAALLMSFKTSWLMCLSLLILALLVPKQSEAHMAMLYPIPRGGYGTKQFDWRIHVFVGYKGFKFPCGGYPRGPNTNLKAGQVVPVRFWTTGISDTRKLPKKSVKQARHGGGLCEFSLSYDGGKTFHVIGSYTKTCPDAAYEWPIRIPDNVPSCNNPGKCLFSWSWTANLVPQYYHNCADVTIQGVKNGKLPSKLMQMYDFKGVKQGVTFPGDGRSHESGAGPIQREVITNSRKQ</sequence>
<proteinExistence type="predicted"/>
<reference evidence="3" key="1">
    <citation type="journal article" date="2020" name="Fungal Divers.">
        <title>Resolving the Mortierellaceae phylogeny through synthesis of multi-gene phylogenetics and phylogenomics.</title>
        <authorList>
            <person name="Vandepol N."/>
            <person name="Liber J."/>
            <person name="Desiro A."/>
            <person name="Na H."/>
            <person name="Kennedy M."/>
            <person name="Barry K."/>
            <person name="Grigoriev I.V."/>
            <person name="Miller A.N."/>
            <person name="O'Donnell K."/>
            <person name="Stajich J.E."/>
            <person name="Bonito G."/>
        </authorList>
    </citation>
    <scope>NUCLEOTIDE SEQUENCE</scope>
    <source>
        <strain evidence="3">KOD948</strain>
    </source>
</reference>
<dbReference type="EMBL" id="JAAAJA010000446">
    <property type="protein sequence ID" value="KAG0253659.1"/>
    <property type="molecule type" value="Genomic_DNA"/>
</dbReference>
<evidence type="ECO:0000256" key="2">
    <source>
        <dbReference type="SAM" id="SignalP"/>
    </source>
</evidence>
<keyword evidence="2" id="KW-0732">Signal</keyword>
<dbReference type="OrthoDB" id="2342176at2759"/>
<dbReference type="Proteomes" id="UP000726737">
    <property type="component" value="Unassembled WGS sequence"/>
</dbReference>
<dbReference type="PANTHER" id="PTHR36182:SF1">
    <property type="entry name" value="PROTEIN, PUTATIVE (AFU_ORTHOLOGUE AFUA_6G10930)-RELATED"/>
    <property type="match status" value="1"/>
</dbReference>
<feature type="signal peptide" evidence="2">
    <location>
        <begin position="1"/>
        <end position="31"/>
    </location>
</feature>
<comment type="caution">
    <text evidence="3">The sequence shown here is derived from an EMBL/GenBank/DDBJ whole genome shotgun (WGS) entry which is preliminary data.</text>
</comment>
<feature type="region of interest" description="Disordered" evidence="1">
    <location>
        <begin position="211"/>
        <end position="234"/>
    </location>
</feature>
<accession>A0A9P6PTC3</accession>
<dbReference type="AlphaFoldDB" id="A0A9P6PTC3"/>
<evidence type="ECO:0008006" key="5">
    <source>
        <dbReference type="Google" id="ProtNLM"/>
    </source>
</evidence>
<keyword evidence="4" id="KW-1185">Reference proteome</keyword>
<organism evidence="3 4">
    <name type="scientific">Mortierella polycephala</name>
    <dbReference type="NCBI Taxonomy" id="41804"/>
    <lineage>
        <taxon>Eukaryota</taxon>
        <taxon>Fungi</taxon>
        <taxon>Fungi incertae sedis</taxon>
        <taxon>Mucoromycota</taxon>
        <taxon>Mortierellomycotina</taxon>
        <taxon>Mortierellomycetes</taxon>
        <taxon>Mortierellales</taxon>
        <taxon>Mortierellaceae</taxon>
        <taxon>Mortierella</taxon>
    </lineage>
</organism>
<gene>
    <name evidence="3" type="ORF">BG011_006233</name>
</gene>
<feature type="chain" id="PRO_5040174664" description="Endoglucanase" evidence="2">
    <location>
        <begin position="32"/>
        <end position="234"/>
    </location>
</feature>